<evidence type="ECO:0000313" key="2">
    <source>
        <dbReference type="EMBL" id="MFC2998622.1"/>
    </source>
</evidence>
<gene>
    <name evidence="2" type="ORF">ACFOD3_01890</name>
</gene>
<dbReference type="RefSeq" id="WP_216834074.1">
    <property type="nucleotide sequence ID" value="NZ_JAFNJS010000001.1"/>
</dbReference>
<comment type="caution">
    <text evidence="2">The sequence shown here is derived from an EMBL/GenBank/DDBJ whole genome shotgun (WGS) entry which is preliminary data.</text>
</comment>
<keyword evidence="3" id="KW-1185">Reference proteome</keyword>
<proteinExistence type="predicted"/>
<sequence length="118" mass="12975">MPEKLRAIGRAPKRLLVYRAAAPCAGGKRHPLELLARGQPFVAYAVHPETDRPCEWPEDSLVELPLSRLPVVDEACCAAFLDAAWQLVPDEVRVNSILADAPTSTWRGPSDPNPRRLG</sequence>
<dbReference type="Proteomes" id="UP001595420">
    <property type="component" value="Unassembled WGS sequence"/>
</dbReference>
<feature type="region of interest" description="Disordered" evidence="1">
    <location>
        <begin position="99"/>
        <end position="118"/>
    </location>
</feature>
<evidence type="ECO:0000313" key="3">
    <source>
        <dbReference type="Proteomes" id="UP001595420"/>
    </source>
</evidence>
<protein>
    <submittedName>
        <fullName evidence="2">Uncharacterized protein</fullName>
    </submittedName>
</protein>
<evidence type="ECO:0000256" key="1">
    <source>
        <dbReference type="SAM" id="MobiDB-lite"/>
    </source>
</evidence>
<name>A0ABV7BLZ2_9PROT</name>
<dbReference type="EMBL" id="JBHRSB010000001">
    <property type="protein sequence ID" value="MFC2998622.1"/>
    <property type="molecule type" value="Genomic_DNA"/>
</dbReference>
<accession>A0ABV7BLZ2</accession>
<reference evidence="3" key="1">
    <citation type="journal article" date="2019" name="Int. J. Syst. Evol. Microbiol.">
        <title>The Global Catalogue of Microorganisms (GCM) 10K type strain sequencing project: providing services to taxonomists for standard genome sequencing and annotation.</title>
        <authorList>
            <consortium name="The Broad Institute Genomics Platform"/>
            <consortium name="The Broad Institute Genome Sequencing Center for Infectious Disease"/>
            <person name="Wu L."/>
            <person name="Ma J."/>
        </authorList>
    </citation>
    <scope>NUCLEOTIDE SEQUENCE [LARGE SCALE GENOMIC DNA]</scope>
    <source>
        <strain evidence="3">CGMCC 1.16855</strain>
    </source>
</reference>
<organism evidence="2 3">
    <name type="scientific">Falsiroseomonas tokyonensis</name>
    <dbReference type="NCBI Taxonomy" id="430521"/>
    <lineage>
        <taxon>Bacteria</taxon>
        <taxon>Pseudomonadati</taxon>
        <taxon>Pseudomonadota</taxon>
        <taxon>Alphaproteobacteria</taxon>
        <taxon>Acetobacterales</taxon>
        <taxon>Roseomonadaceae</taxon>
        <taxon>Falsiroseomonas</taxon>
    </lineage>
</organism>